<keyword evidence="2" id="KW-1185">Reference proteome</keyword>
<evidence type="ECO:0000313" key="3">
    <source>
        <dbReference type="RefSeq" id="XP_070655931.1"/>
    </source>
</evidence>
<evidence type="ECO:0008006" key="4">
    <source>
        <dbReference type="Google" id="ProtNLM"/>
    </source>
</evidence>
<evidence type="ECO:0000313" key="2">
    <source>
        <dbReference type="Proteomes" id="UP001652663"/>
    </source>
</evidence>
<feature type="region of interest" description="Disordered" evidence="1">
    <location>
        <begin position="101"/>
        <end position="120"/>
    </location>
</feature>
<feature type="compositionally biased region" description="Basic and acidic residues" evidence="1">
    <location>
        <begin position="62"/>
        <end position="77"/>
    </location>
</feature>
<dbReference type="RefSeq" id="XP_070655931.1">
    <property type="nucleotide sequence ID" value="XM_070799830.1"/>
</dbReference>
<name>A0ABM4T7A1_BOSIN</name>
<dbReference type="Proteomes" id="UP001652663">
    <property type="component" value="Chromosome 11"/>
</dbReference>
<accession>A0ABM4T7A1</accession>
<protein>
    <recommendedName>
        <fullName evidence="4">Translation initiation factor IF-2-like</fullName>
    </recommendedName>
</protein>
<reference evidence="3" key="1">
    <citation type="submission" date="2025-08" db="UniProtKB">
        <authorList>
            <consortium name="RefSeq"/>
        </authorList>
    </citation>
    <scope>IDENTIFICATION</scope>
    <source>
        <tissue evidence="3">Blood</tissue>
    </source>
</reference>
<feature type="region of interest" description="Disordered" evidence="1">
    <location>
        <begin position="18"/>
        <end position="96"/>
    </location>
</feature>
<organism evidence="2 3">
    <name type="scientific">Bos indicus</name>
    <name type="common">Zebu</name>
    <dbReference type="NCBI Taxonomy" id="9915"/>
    <lineage>
        <taxon>Eukaryota</taxon>
        <taxon>Metazoa</taxon>
        <taxon>Chordata</taxon>
        <taxon>Craniata</taxon>
        <taxon>Vertebrata</taxon>
        <taxon>Euteleostomi</taxon>
        <taxon>Mammalia</taxon>
        <taxon>Eutheria</taxon>
        <taxon>Laurasiatheria</taxon>
        <taxon>Artiodactyla</taxon>
        <taxon>Ruminantia</taxon>
        <taxon>Pecora</taxon>
        <taxon>Bovidae</taxon>
        <taxon>Bovinae</taxon>
        <taxon>Bos</taxon>
    </lineage>
</organism>
<gene>
    <name evidence="3" type="primary">LOC139185954</name>
</gene>
<evidence type="ECO:0000256" key="1">
    <source>
        <dbReference type="SAM" id="MobiDB-lite"/>
    </source>
</evidence>
<proteinExistence type="predicted"/>
<sequence>MLFISALRVCILRTENSKFPSARRARKPPGRVPGIGGAGAAPHLRGPRVRPARRPTASFRGRGPDLRHRDKDLERRLRQTHPTHPPGPARRPARPLTQPSAARLRETHLPVRPLEGAAPRRRLAASVSVRSGAAVAAAAGLEPLRGGAQPPPGPIELGGRAAGTARASFGHRRPAPSTRRGWLCADPSARARGRGWRRRRSLRLAQWPAPMAAASFLLRTLSFLSLHSAWKTQGARLLKLGPTLNLIQPTIPPSPSLGKVG</sequence>
<dbReference type="GeneID" id="139185954"/>